<dbReference type="Pfam" id="PF00581">
    <property type="entry name" value="Rhodanese"/>
    <property type="match status" value="1"/>
</dbReference>
<name>A0A1Z1M4U3_OSMFI</name>
<sequence>MLNPNSNSVRISNREYDRYCKQLILENIGIEGQKRLKQSKVLIIGAGGLGCPVMLYLVTSGIGYIGILDKDIIELANLNRQILYTIKEINKYKIVAAKNKLKKLNDNCKIIKHLYNLNHDNGFEIICYYDIIIDTTDNFKTRYIIDEICYKLHKIHIYGAIDNFEGHIGIFNYKNGIRYRDLYPIEYKLKYQNCNDNGVIGTTAGYIGVLQATEAIKIILGLGKIHHNSIYICSLLNMNIQEKRIYSRNEKMHKSKKYHNLFKDFNIISKSNLTNLSNKLLILDIRRKKEFQEKHIQKSINIPLIRFKINKTMQFITECSKEKNIIIYCNTMNRSIIAHNYLKQYQIKSYIIRAIHNIKDDKYKFFQ</sequence>
<keyword evidence="2" id="KW-0812">Transmembrane</keyword>
<dbReference type="RefSeq" id="YP_009392358.1">
    <property type="nucleotide sequence ID" value="NC_035262.1"/>
</dbReference>
<dbReference type="GO" id="GO:0004792">
    <property type="term" value="F:thiosulfate-cyanide sulfurtransferase activity"/>
    <property type="evidence" value="ECO:0007669"/>
    <property type="project" value="TreeGrafter"/>
</dbReference>
<dbReference type="Gene3D" id="3.40.250.10">
    <property type="entry name" value="Rhodanese-like domain"/>
    <property type="match status" value="1"/>
</dbReference>
<feature type="domain" description="Rhodanese" evidence="3">
    <location>
        <begin position="276"/>
        <end position="345"/>
    </location>
</feature>
<gene>
    <name evidence="4" type="primary">moeB</name>
</gene>
<dbReference type="FunFam" id="3.40.50.720:FF:000080">
    <property type="entry name" value="Thiazole biosynthesis adenylyltransferase ThiF"/>
    <property type="match status" value="1"/>
</dbReference>
<keyword evidence="4" id="KW-0150">Chloroplast</keyword>
<dbReference type="Pfam" id="PF00899">
    <property type="entry name" value="ThiF"/>
    <property type="match status" value="1"/>
</dbReference>
<comment type="similarity">
    <text evidence="1">Belongs to the HesA/MoeB/ThiF family.</text>
</comment>
<dbReference type="PANTHER" id="PTHR10953">
    <property type="entry name" value="UBIQUITIN-ACTIVATING ENZYME E1"/>
    <property type="match status" value="1"/>
</dbReference>
<dbReference type="SUPFAM" id="SSF69572">
    <property type="entry name" value="Activating enzymes of the ubiquitin-like proteins"/>
    <property type="match status" value="1"/>
</dbReference>
<dbReference type="Gene3D" id="3.40.50.720">
    <property type="entry name" value="NAD(P)-binding Rossmann-like Domain"/>
    <property type="match status" value="1"/>
</dbReference>
<dbReference type="InterPro" id="IPR000594">
    <property type="entry name" value="ThiF_NAD_FAD-bd"/>
</dbReference>
<dbReference type="InterPro" id="IPR036873">
    <property type="entry name" value="Rhodanese-like_dom_sf"/>
</dbReference>
<protein>
    <submittedName>
        <fullName evidence="4">Molybdopterin biosynthesis protein</fullName>
    </submittedName>
</protein>
<dbReference type="InterPro" id="IPR001763">
    <property type="entry name" value="Rhodanese-like_dom"/>
</dbReference>
<evidence type="ECO:0000259" key="3">
    <source>
        <dbReference type="PROSITE" id="PS50206"/>
    </source>
</evidence>
<dbReference type="GeneID" id="33353874"/>
<dbReference type="InterPro" id="IPR045886">
    <property type="entry name" value="ThiF/MoeB/HesA"/>
</dbReference>
<dbReference type="PROSITE" id="PS50206">
    <property type="entry name" value="RHODANESE_3"/>
    <property type="match status" value="1"/>
</dbReference>
<reference evidence="4" key="1">
    <citation type="journal article" date="2017" name="J. Phycol.">
        <title>Analysis of chloroplast genomes and a supermatrix inform reclassification of the Rhodomelaceae (Rhodophyta).</title>
        <authorList>
            <person name="Diaz-Tapia P."/>
            <person name="Maggs C.A."/>
            <person name="West J.A."/>
            <person name="Verbruggen H."/>
        </authorList>
    </citation>
    <scope>NUCLEOTIDE SEQUENCE</scope>
    <source>
        <strain evidence="4">JW2841</strain>
    </source>
</reference>
<accession>A0A1Z1M4U3</accession>
<evidence type="ECO:0000256" key="1">
    <source>
        <dbReference type="ARBA" id="ARBA00009919"/>
    </source>
</evidence>
<dbReference type="GO" id="GO:0008641">
    <property type="term" value="F:ubiquitin-like modifier activating enzyme activity"/>
    <property type="evidence" value="ECO:0007669"/>
    <property type="project" value="InterPro"/>
</dbReference>
<feature type="transmembrane region" description="Helical" evidence="2">
    <location>
        <begin position="41"/>
        <end position="67"/>
    </location>
</feature>
<dbReference type="InterPro" id="IPR035985">
    <property type="entry name" value="Ubiquitin-activating_enz"/>
</dbReference>
<dbReference type="EMBL" id="MF101415">
    <property type="protein sequence ID" value="ARW60920.1"/>
    <property type="molecule type" value="Genomic_DNA"/>
</dbReference>
<evidence type="ECO:0000313" key="4">
    <source>
        <dbReference type="EMBL" id="ARW60920.1"/>
    </source>
</evidence>
<keyword evidence="4" id="KW-0934">Plastid</keyword>
<dbReference type="AlphaFoldDB" id="A0A1Z1M4U3"/>
<organism evidence="4">
    <name type="scientific">Osmundaria fimbriata</name>
    <name type="common">Red alga</name>
    <name type="synonym">Delesseria fimbriata</name>
    <dbReference type="NCBI Taxonomy" id="228265"/>
    <lineage>
        <taxon>Eukaryota</taxon>
        <taxon>Rhodophyta</taxon>
        <taxon>Florideophyceae</taxon>
        <taxon>Rhodymeniophycidae</taxon>
        <taxon>Ceramiales</taxon>
        <taxon>Rhodomelaceae</taxon>
        <taxon>Amansieae</taxon>
        <taxon>Osmundaria</taxon>
    </lineage>
</organism>
<dbReference type="GO" id="GO:0008146">
    <property type="term" value="F:sulfotransferase activity"/>
    <property type="evidence" value="ECO:0007669"/>
    <property type="project" value="TreeGrafter"/>
</dbReference>
<dbReference type="CDD" id="cd00757">
    <property type="entry name" value="ThiF_MoeB_HesA_family"/>
    <property type="match status" value="1"/>
</dbReference>
<dbReference type="PANTHER" id="PTHR10953:SF102">
    <property type="entry name" value="ADENYLYLTRANSFERASE AND SULFURTRANSFERASE MOCS3"/>
    <property type="match status" value="1"/>
</dbReference>
<dbReference type="GO" id="GO:0016779">
    <property type="term" value="F:nucleotidyltransferase activity"/>
    <property type="evidence" value="ECO:0007669"/>
    <property type="project" value="TreeGrafter"/>
</dbReference>
<evidence type="ECO:0000256" key="2">
    <source>
        <dbReference type="SAM" id="Phobius"/>
    </source>
</evidence>
<keyword evidence="2" id="KW-1133">Transmembrane helix</keyword>
<dbReference type="GO" id="GO:0005829">
    <property type="term" value="C:cytosol"/>
    <property type="evidence" value="ECO:0007669"/>
    <property type="project" value="TreeGrafter"/>
</dbReference>
<geneLocation type="chloroplast" evidence="4"/>
<proteinExistence type="inferred from homology"/>
<dbReference type="CDD" id="cd00158">
    <property type="entry name" value="RHOD"/>
    <property type="match status" value="1"/>
</dbReference>
<keyword evidence="2" id="KW-0472">Membrane</keyword>